<evidence type="ECO:0000313" key="3">
    <source>
        <dbReference type="Proteomes" id="UP000287651"/>
    </source>
</evidence>
<organism evidence="2 3">
    <name type="scientific">Ensete ventricosum</name>
    <name type="common">Abyssinian banana</name>
    <name type="synonym">Musa ensete</name>
    <dbReference type="NCBI Taxonomy" id="4639"/>
    <lineage>
        <taxon>Eukaryota</taxon>
        <taxon>Viridiplantae</taxon>
        <taxon>Streptophyta</taxon>
        <taxon>Embryophyta</taxon>
        <taxon>Tracheophyta</taxon>
        <taxon>Spermatophyta</taxon>
        <taxon>Magnoliopsida</taxon>
        <taxon>Liliopsida</taxon>
        <taxon>Zingiberales</taxon>
        <taxon>Musaceae</taxon>
        <taxon>Ensete</taxon>
    </lineage>
</organism>
<feature type="compositionally biased region" description="Basic and acidic residues" evidence="1">
    <location>
        <begin position="120"/>
        <end position="139"/>
    </location>
</feature>
<gene>
    <name evidence="2" type="ORF">B296_00012279</name>
</gene>
<dbReference type="Proteomes" id="UP000287651">
    <property type="component" value="Unassembled WGS sequence"/>
</dbReference>
<evidence type="ECO:0000313" key="2">
    <source>
        <dbReference type="EMBL" id="RRT63028.1"/>
    </source>
</evidence>
<evidence type="ECO:0000256" key="1">
    <source>
        <dbReference type="SAM" id="MobiDB-lite"/>
    </source>
</evidence>
<comment type="caution">
    <text evidence="2">The sequence shown here is derived from an EMBL/GenBank/DDBJ whole genome shotgun (WGS) entry which is preliminary data.</text>
</comment>
<dbReference type="AlphaFoldDB" id="A0A426ZGD0"/>
<name>A0A426ZGD0_ENSVE</name>
<protein>
    <submittedName>
        <fullName evidence="2">Uncharacterized protein</fullName>
    </submittedName>
</protein>
<sequence length="242" mass="26142">MPELCISANPMPKLHLMTNPMPKLHLMASPIPELRLTVRIMLELCLAASPIPKLCCSTSPMPELCCSASPVSELHLAASPMPELRLTTGPIPELCLTVSLMPKLCCSTSLVPESHISAHPKPESRLTVGHEPEWKDPHTSRVANPTKESIRALPQTLLQGTQGMPLRRGDNDRANYGTTPKVAITLVSMWHLGLTQSNKSLPGHPGLYGTTSHGTQSLENARTDAVGYETLLVGHAVHDLIA</sequence>
<proteinExistence type="predicted"/>
<dbReference type="EMBL" id="AMZH03006755">
    <property type="protein sequence ID" value="RRT63028.1"/>
    <property type="molecule type" value="Genomic_DNA"/>
</dbReference>
<feature type="region of interest" description="Disordered" evidence="1">
    <location>
        <begin position="116"/>
        <end position="143"/>
    </location>
</feature>
<accession>A0A426ZGD0</accession>
<reference evidence="2 3" key="1">
    <citation type="journal article" date="2014" name="Agronomy (Basel)">
        <title>A Draft Genome Sequence for Ensete ventricosum, the Drought-Tolerant Tree Against Hunger.</title>
        <authorList>
            <person name="Harrison J."/>
            <person name="Moore K.A."/>
            <person name="Paszkiewicz K."/>
            <person name="Jones T."/>
            <person name="Grant M."/>
            <person name="Ambacheew D."/>
            <person name="Muzemil S."/>
            <person name="Studholme D.J."/>
        </authorList>
    </citation>
    <scope>NUCLEOTIDE SEQUENCE [LARGE SCALE GENOMIC DNA]</scope>
</reference>